<comment type="caution">
    <text evidence="3">The sequence shown here is derived from an EMBL/GenBank/DDBJ whole genome shotgun (WGS) entry which is preliminary data.</text>
</comment>
<evidence type="ECO:0000256" key="2">
    <source>
        <dbReference type="ARBA" id="ARBA00023287"/>
    </source>
</evidence>
<keyword evidence="4" id="KW-1185">Reference proteome</keyword>
<protein>
    <submittedName>
        <fullName evidence="3">Late competence protein ComGD</fullName>
    </submittedName>
</protein>
<dbReference type="EMBL" id="JXLP01000002">
    <property type="protein sequence ID" value="KIL79723.1"/>
    <property type="molecule type" value="Genomic_DNA"/>
</dbReference>
<dbReference type="InterPro" id="IPR045584">
    <property type="entry name" value="Pilin-like"/>
</dbReference>
<evidence type="ECO:0000256" key="1">
    <source>
        <dbReference type="ARBA" id="ARBA00004241"/>
    </source>
</evidence>
<dbReference type="InterPro" id="IPR012902">
    <property type="entry name" value="N_methyl_site"/>
</dbReference>
<sequence length="153" mass="17408">MFNKMKKAIKEEQGFTMIETMVVLAVVLVVLSITVLSFSRGAAEFEKRQFLNQLRADLFLAQSHAIAKQETVEVRFAYGGNRYTVRTLASSSSFLVQRNIPDAIQYMDGSLAKLSFLPNGNTNSFGTVYFKYGDRYLFLVFQIGKGRFYVKEQ</sequence>
<name>A0ABR5AYD7_BACBA</name>
<proteinExistence type="predicted"/>
<dbReference type="NCBIfam" id="TIGR02532">
    <property type="entry name" value="IV_pilin_GFxxxE"/>
    <property type="match status" value="1"/>
</dbReference>
<accession>A0ABR5AYD7</accession>
<reference evidence="3 4" key="1">
    <citation type="submission" date="2015-01" db="EMBL/GenBank/DDBJ databases">
        <title>Genome Assembly of Bacillus badius MTCC 1458.</title>
        <authorList>
            <person name="Verma A."/>
            <person name="Khatri I."/>
            <person name="Mual P."/>
            <person name="Subramanian S."/>
            <person name="Krishnamurthi S."/>
        </authorList>
    </citation>
    <scope>NUCLEOTIDE SEQUENCE [LARGE SCALE GENOMIC DNA]</scope>
    <source>
        <strain evidence="3 4">MTCC 1458</strain>
    </source>
</reference>
<comment type="subcellular location">
    <subcellularLocation>
        <location evidence="1">Cell surface</location>
    </subcellularLocation>
</comment>
<gene>
    <name evidence="3" type="ORF">SD77_2177</name>
</gene>
<dbReference type="SUPFAM" id="SSF54523">
    <property type="entry name" value="Pili subunits"/>
    <property type="match status" value="1"/>
</dbReference>
<evidence type="ECO:0000313" key="3">
    <source>
        <dbReference type="EMBL" id="KIL79723.1"/>
    </source>
</evidence>
<dbReference type="NCBIfam" id="NF040982">
    <property type="entry name" value="ComGD"/>
    <property type="match status" value="1"/>
</dbReference>
<organism evidence="3 4">
    <name type="scientific">Bacillus badius</name>
    <dbReference type="NCBI Taxonomy" id="1455"/>
    <lineage>
        <taxon>Bacteria</taxon>
        <taxon>Bacillati</taxon>
        <taxon>Bacillota</taxon>
        <taxon>Bacilli</taxon>
        <taxon>Bacillales</taxon>
        <taxon>Bacillaceae</taxon>
        <taxon>Pseudobacillus</taxon>
    </lineage>
</organism>
<keyword evidence="2" id="KW-0178">Competence</keyword>
<dbReference type="Pfam" id="PF07963">
    <property type="entry name" value="N_methyl"/>
    <property type="match status" value="1"/>
</dbReference>
<dbReference type="Proteomes" id="UP000031982">
    <property type="component" value="Unassembled WGS sequence"/>
</dbReference>
<dbReference type="PIRSF" id="PIRSF021292">
    <property type="entry name" value="Competence_ComGD"/>
    <property type="match status" value="1"/>
</dbReference>
<dbReference type="InterPro" id="IPR016785">
    <property type="entry name" value="ComGD"/>
</dbReference>
<evidence type="ECO:0000313" key="4">
    <source>
        <dbReference type="Proteomes" id="UP000031982"/>
    </source>
</evidence>